<evidence type="ECO:0000256" key="5">
    <source>
        <dbReference type="ARBA" id="ARBA00022777"/>
    </source>
</evidence>
<feature type="domain" description="PAC" evidence="9">
    <location>
        <begin position="502"/>
        <end position="555"/>
    </location>
</feature>
<dbReference type="NCBIfam" id="TIGR00229">
    <property type="entry name" value="sensory_box"/>
    <property type="match status" value="3"/>
</dbReference>
<evidence type="ECO:0000313" key="10">
    <source>
        <dbReference type="EMBL" id="TLU92257.1"/>
    </source>
</evidence>
<dbReference type="AlphaFoldDB" id="A0A5R9KC29"/>
<dbReference type="Gene3D" id="3.30.565.10">
    <property type="entry name" value="Histidine kinase-like ATPase, C-terminal domain"/>
    <property type="match status" value="1"/>
</dbReference>
<dbReference type="Gene3D" id="1.10.287.130">
    <property type="match status" value="1"/>
</dbReference>
<dbReference type="InterPro" id="IPR013655">
    <property type="entry name" value="PAS_fold_3"/>
</dbReference>
<dbReference type="InterPro" id="IPR003594">
    <property type="entry name" value="HATPase_dom"/>
</dbReference>
<evidence type="ECO:0000259" key="7">
    <source>
        <dbReference type="PROSITE" id="PS50109"/>
    </source>
</evidence>
<proteinExistence type="predicted"/>
<dbReference type="PRINTS" id="PR00344">
    <property type="entry name" value="BCTRLSENSOR"/>
</dbReference>
<dbReference type="InterPro" id="IPR000700">
    <property type="entry name" value="PAS-assoc_C"/>
</dbReference>
<feature type="domain" description="PAS" evidence="8">
    <location>
        <begin position="427"/>
        <end position="497"/>
    </location>
</feature>
<dbReference type="Gene3D" id="3.30.450.20">
    <property type="entry name" value="PAS domain"/>
    <property type="match status" value="4"/>
</dbReference>
<dbReference type="Pfam" id="PF02518">
    <property type="entry name" value="HATPase_c"/>
    <property type="match status" value="1"/>
</dbReference>
<dbReference type="OrthoDB" id="9766459at2"/>
<dbReference type="SMART" id="SM00387">
    <property type="entry name" value="HATPase_c"/>
    <property type="match status" value="1"/>
</dbReference>
<comment type="catalytic activity">
    <reaction evidence="1">
        <text>ATP + protein L-histidine = ADP + protein N-phospho-L-histidine.</text>
        <dbReference type="EC" id="2.7.13.3"/>
    </reaction>
</comment>
<dbReference type="EC" id="2.7.13.3" evidence="2"/>
<dbReference type="InterPro" id="IPR003661">
    <property type="entry name" value="HisK_dim/P_dom"/>
</dbReference>
<dbReference type="SMART" id="SM00388">
    <property type="entry name" value="HisKA"/>
    <property type="match status" value="1"/>
</dbReference>
<dbReference type="Pfam" id="PF00512">
    <property type="entry name" value="HisKA"/>
    <property type="match status" value="1"/>
</dbReference>
<feature type="domain" description="PAC" evidence="9">
    <location>
        <begin position="373"/>
        <end position="426"/>
    </location>
</feature>
<keyword evidence="5" id="KW-0418">Kinase</keyword>
<dbReference type="PANTHER" id="PTHR43304">
    <property type="entry name" value="PHYTOCHROME-LIKE PROTEIN CPH1"/>
    <property type="match status" value="1"/>
</dbReference>
<keyword evidence="11" id="KW-1185">Reference proteome</keyword>
<dbReference type="InterPro" id="IPR005467">
    <property type="entry name" value="His_kinase_dom"/>
</dbReference>
<dbReference type="PROSITE" id="PS50112">
    <property type="entry name" value="PAS"/>
    <property type="match status" value="2"/>
</dbReference>
<dbReference type="InterPro" id="IPR004358">
    <property type="entry name" value="Sig_transdc_His_kin-like_C"/>
</dbReference>
<gene>
    <name evidence="10" type="ORF">FEM55_16085</name>
</gene>
<dbReference type="InterPro" id="IPR000014">
    <property type="entry name" value="PAS"/>
</dbReference>
<dbReference type="GO" id="GO:0000155">
    <property type="term" value="F:phosphorelay sensor kinase activity"/>
    <property type="evidence" value="ECO:0007669"/>
    <property type="project" value="InterPro"/>
</dbReference>
<evidence type="ECO:0000313" key="11">
    <source>
        <dbReference type="Proteomes" id="UP000309788"/>
    </source>
</evidence>
<dbReference type="CDD" id="cd00130">
    <property type="entry name" value="PAS"/>
    <property type="match status" value="2"/>
</dbReference>
<dbReference type="SMART" id="SM00091">
    <property type="entry name" value="PAS"/>
    <property type="match status" value="3"/>
</dbReference>
<feature type="domain" description="PAS" evidence="8">
    <location>
        <begin position="167"/>
        <end position="237"/>
    </location>
</feature>
<dbReference type="CDD" id="cd00082">
    <property type="entry name" value="HisKA"/>
    <property type="match status" value="1"/>
</dbReference>
<dbReference type="PROSITE" id="PS50113">
    <property type="entry name" value="PAC"/>
    <property type="match status" value="2"/>
</dbReference>
<feature type="coiled-coil region" evidence="6">
    <location>
        <begin position="550"/>
        <end position="609"/>
    </location>
</feature>
<dbReference type="Proteomes" id="UP000309788">
    <property type="component" value="Unassembled WGS sequence"/>
</dbReference>
<evidence type="ECO:0000256" key="3">
    <source>
        <dbReference type="ARBA" id="ARBA00022553"/>
    </source>
</evidence>
<comment type="caution">
    <text evidence="10">The sequence shown here is derived from an EMBL/GenBank/DDBJ whole genome shotgun (WGS) entry which is preliminary data.</text>
</comment>
<dbReference type="EMBL" id="VCEI01000025">
    <property type="protein sequence ID" value="TLU92257.1"/>
    <property type="molecule type" value="Genomic_DNA"/>
</dbReference>
<evidence type="ECO:0000256" key="6">
    <source>
        <dbReference type="SAM" id="Coils"/>
    </source>
</evidence>
<dbReference type="Pfam" id="PF08448">
    <property type="entry name" value="PAS_4"/>
    <property type="match status" value="2"/>
</dbReference>
<evidence type="ECO:0000256" key="1">
    <source>
        <dbReference type="ARBA" id="ARBA00000085"/>
    </source>
</evidence>
<feature type="domain" description="Histidine kinase" evidence="7">
    <location>
        <begin position="612"/>
        <end position="838"/>
    </location>
</feature>
<sequence>MSHTRLYPFLAGGGQMGELTRNYNWSALSVGTPGEWPRSLRTLIRMMLSSPLPMAVLWGDELITFYNDAFRPVLVSAEQHPSFLGKHGQESWAEYRPEFKPLIQSVMAGGEAASFQETQQISDQNPTVNRTYTFSPLADDADIIKGVLVTCSKSENAESSTDQVDPLQKCFQNLIGDALSGILVLSMPEKKVMIVNETFARLVGLQADELRGQNLSAVFPAVHSSLPELADRVFSTGQTQYLYAQPCSVFNAEAGLEKFLDLVFQPFTGQVGQITGVTITCHDVTRQVLDSRKLQRSEARLRSLVESAPFPIGVYVGPEMTIRLVNQSIIDIWGKGPDIVGKRYAEVLPELAGKGIYEQLDAVYRTGQAYYAHNQRVELMIEGELKPFYFKYTFTPLFDHDGKVYGVMNTAADVTDLVVSQQQLQEAEAGLRGAIELAQLGSWELDLRTGLVNYSEVIQSWFGFDQTSVALSQVYNPIHPQDREIVEQAIGKALEAGSAGIYDAEYRLVTYLTEVERVVHARGKVLYDSQGQAYKLAGTAQDVTAERRREEELEHLVQLRTRELAALNEELASLNEELAAHNEEYLAVNEELEEANRRLLRSNENLQQFAYVASHDLQEPLRKIQQFGDILISRYMAEIGEGAAYLQRMQAAASRMSALIRDLLDFSSISTYREDPKVINLNDIVAAVLMDLELIVTETGARLQVGKLPVVQGNALQFGQLFQNLLSNALKFRRPDQLPVIQVYSEIVMFSELPTSLKPARQAGKYHRIEITDNGIGFDDKHANRIFQVFQRLHGKNEYAGTGIGLAICEKVVSNHGGAISASGRVGQGATFVIYLPV</sequence>
<dbReference type="InterPro" id="IPR035965">
    <property type="entry name" value="PAS-like_dom_sf"/>
</dbReference>
<dbReference type="SUPFAM" id="SSF55874">
    <property type="entry name" value="ATPase domain of HSP90 chaperone/DNA topoisomerase II/histidine kinase"/>
    <property type="match status" value="1"/>
</dbReference>
<evidence type="ECO:0000259" key="9">
    <source>
        <dbReference type="PROSITE" id="PS50113"/>
    </source>
</evidence>
<dbReference type="PROSITE" id="PS50109">
    <property type="entry name" value="HIS_KIN"/>
    <property type="match status" value="1"/>
</dbReference>
<dbReference type="RefSeq" id="WP_138282366.1">
    <property type="nucleotide sequence ID" value="NZ_BMGE01000003.1"/>
</dbReference>
<dbReference type="PANTHER" id="PTHR43304:SF1">
    <property type="entry name" value="PAC DOMAIN-CONTAINING PROTEIN"/>
    <property type="match status" value="1"/>
</dbReference>
<keyword evidence="6" id="KW-0175">Coiled coil</keyword>
<dbReference type="InterPro" id="IPR036890">
    <property type="entry name" value="HATPase_C_sf"/>
</dbReference>
<dbReference type="Pfam" id="PF08447">
    <property type="entry name" value="PAS_3"/>
    <property type="match status" value="1"/>
</dbReference>
<protein>
    <recommendedName>
        <fullName evidence="2">histidine kinase</fullName>
        <ecNumber evidence="2">2.7.13.3</ecNumber>
    </recommendedName>
</protein>
<reference evidence="10 11" key="1">
    <citation type="submission" date="2019-05" db="EMBL/GenBank/DDBJ databases">
        <authorList>
            <person name="Qu J.-H."/>
        </authorList>
    </citation>
    <scope>NUCLEOTIDE SEQUENCE [LARGE SCALE GENOMIC DNA]</scope>
    <source>
        <strain evidence="10 11">Z12</strain>
    </source>
</reference>
<keyword evidence="3" id="KW-0597">Phosphoprotein</keyword>
<dbReference type="Gene3D" id="2.10.70.100">
    <property type="match status" value="1"/>
</dbReference>
<evidence type="ECO:0000259" key="8">
    <source>
        <dbReference type="PROSITE" id="PS50112"/>
    </source>
</evidence>
<dbReference type="InterPro" id="IPR036097">
    <property type="entry name" value="HisK_dim/P_sf"/>
</dbReference>
<organism evidence="10 11">
    <name type="scientific">Dyadobacter sediminis</name>
    <dbReference type="NCBI Taxonomy" id="1493691"/>
    <lineage>
        <taxon>Bacteria</taxon>
        <taxon>Pseudomonadati</taxon>
        <taxon>Bacteroidota</taxon>
        <taxon>Cytophagia</taxon>
        <taxon>Cytophagales</taxon>
        <taxon>Spirosomataceae</taxon>
        <taxon>Dyadobacter</taxon>
    </lineage>
</organism>
<dbReference type="SUPFAM" id="SSF47384">
    <property type="entry name" value="Homodimeric domain of signal transducing histidine kinase"/>
    <property type="match status" value="1"/>
</dbReference>
<dbReference type="SUPFAM" id="SSF55785">
    <property type="entry name" value="PYP-like sensor domain (PAS domain)"/>
    <property type="match status" value="3"/>
</dbReference>
<dbReference type="InterPro" id="IPR013656">
    <property type="entry name" value="PAS_4"/>
</dbReference>
<keyword evidence="4" id="KW-0808">Transferase</keyword>
<name>A0A5R9KC29_9BACT</name>
<evidence type="ECO:0000256" key="2">
    <source>
        <dbReference type="ARBA" id="ARBA00012438"/>
    </source>
</evidence>
<evidence type="ECO:0000256" key="4">
    <source>
        <dbReference type="ARBA" id="ARBA00022679"/>
    </source>
</evidence>
<dbReference type="InterPro" id="IPR052162">
    <property type="entry name" value="Sensor_kinase/Photoreceptor"/>
</dbReference>
<accession>A0A5R9KC29</accession>